<dbReference type="InterPro" id="IPR004485">
    <property type="entry name" value="Cobalamin_biosynth_CobD/CbiB"/>
</dbReference>
<evidence type="ECO:0000256" key="5">
    <source>
        <dbReference type="ARBA" id="ARBA00016185"/>
    </source>
</evidence>
<keyword evidence="9 11" id="KW-1133">Transmembrane helix</keyword>
<dbReference type="RefSeq" id="WP_088854139.1">
    <property type="nucleotide sequence ID" value="NZ_CP015102.1"/>
</dbReference>
<comment type="function">
    <text evidence="1 11">Converts cobyric acid to cobinamide by the addition of aminopropanol on the F carboxylic group.</text>
</comment>
<dbReference type="GO" id="GO:0005886">
    <property type="term" value="C:plasma membrane"/>
    <property type="evidence" value="ECO:0007669"/>
    <property type="project" value="UniProtKB-SubCell"/>
</dbReference>
<evidence type="ECO:0000256" key="3">
    <source>
        <dbReference type="ARBA" id="ARBA00004953"/>
    </source>
</evidence>
<proteinExistence type="inferred from homology"/>
<evidence type="ECO:0000256" key="9">
    <source>
        <dbReference type="ARBA" id="ARBA00022989"/>
    </source>
</evidence>
<dbReference type="HAMAP" id="MF_00024">
    <property type="entry name" value="CobD_CbiB"/>
    <property type="match status" value="1"/>
</dbReference>
<comment type="subcellular location">
    <subcellularLocation>
        <location evidence="2 11">Cell membrane</location>
        <topology evidence="2 11">Multi-pass membrane protein</topology>
    </subcellularLocation>
</comment>
<comment type="caution">
    <text evidence="11">Lacks conserved residue(s) required for the propagation of feature annotation.</text>
</comment>
<feature type="transmembrane region" description="Helical" evidence="11">
    <location>
        <begin position="48"/>
        <end position="73"/>
    </location>
</feature>
<feature type="transmembrane region" description="Helical" evidence="11">
    <location>
        <begin position="268"/>
        <end position="286"/>
    </location>
</feature>
<gene>
    <name evidence="11" type="primary">cobD</name>
    <name evidence="12" type="ORF">A3L08_05900</name>
</gene>
<feature type="transmembrane region" description="Helical" evidence="11">
    <location>
        <begin position="147"/>
        <end position="168"/>
    </location>
</feature>
<dbReference type="Proteomes" id="UP000197418">
    <property type="component" value="Chromosome"/>
</dbReference>
<keyword evidence="8 11" id="KW-0812">Transmembrane</keyword>
<evidence type="ECO:0000256" key="2">
    <source>
        <dbReference type="ARBA" id="ARBA00004651"/>
    </source>
</evidence>
<dbReference type="GeneID" id="33315784"/>
<dbReference type="UniPathway" id="UPA00148"/>
<protein>
    <recommendedName>
        <fullName evidence="5 11">Probable cobalamin biosynthesis protein CobD</fullName>
    </recommendedName>
</protein>
<reference evidence="12 13" key="1">
    <citation type="submission" date="2016-04" db="EMBL/GenBank/DDBJ databases">
        <title>Complete genome sequence of Thermococcus pacificus type strain P4.</title>
        <authorList>
            <person name="Oger P.M."/>
        </authorList>
    </citation>
    <scope>NUCLEOTIDE SEQUENCE [LARGE SCALE GENOMIC DNA]</scope>
    <source>
        <strain evidence="12 13">P-4</strain>
    </source>
</reference>
<evidence type="ECO:0000256" key="6">
    <source>
        <dbReference type="ARBA" id="ARBA00022475"/>
    </source>
</evidence>
<dbReference type="Pfam" id="PF03186">
    <property type="entry name" value="CobD_Cbib"/>
    <property type="match status" value="1"/>
</dbReference>
<evidence type="ECO:0000256" key="7">
    <source>
        <dbReference type="ARBA" id="ARBA00022573"/>
    </source>
</evidence>
<keyword evidence="7 11" id="KW-0169">Cobalamin biosynthesis</keyword>
<evidence type="ECO:0000313" key="12">
    <source>
        <dbReference type="EMBL" id="ASJ06889.1"/>
    </source>
</evidence>
<evidence type="ECO:0000256" key="1">
    <source>
        <dbReference type="ARBA" id="ARBA00003384"/>
    </source>
</evidence>
<dbReference type="AlphaFoldDB" id="A0A218P7Y5"/>
<evidence type="ECO:0000256" key="4">
    <source>
        <dbReference type="ARBA" id="ARBA00006263"/>
    </source>
</evidence>
<evidence type="ECO:0000256" key="8">
    <source>
        <dbReference type="ARBA" id="ARBA00022692"/>
    </source>
</evidence>
<evidence type="ECO:0000256" key="10">
    <source>
        <dbReference type="ARBA" id="ARBA00023136"/>
    </source>
</evidence>
<sequence>MDALIVFALALLWDLLLGEPPVLAHPVVWFGKLAGLIDFRYKRRSPALDFLAGTVTGLLVVAFAFLLSILPFFVPYPLNYLLAVYFLKSSFAVRSLHEHVARTITGDVEEKRKAVSMIVSRDVSKLDEPHLNSAAIESLAENLNDSVVAPLFYFILFGLPGALVYRAINTLDAMLGYRNERYEYFGKFSARLDDVLNFIPARLTVLLYLPLGGRNVFRYYRLAKFKINSDKPIAVMSAVLGVWLEKPGVYRFPGRAPRDKDIKRALRVYWIVVAEWVVILSLLLATEVCPCLSP</sequence>
<keyword evidence="13" id="KW-1185">Reference proteome</keyword>
<dbReference type="PANTHER" id="PTHR34308:SF1">
    <property type="entry name" value="COBALAMIN BIOSYNTHESIS PROTEIN CBIB"/>
    <property type="match status" value="1"/>
</dbReference>
<dbReference type="NCBIfam" id="TIGR00380">
    <property type="entry name" value="cobal_cbiB"/>
    <property type="match status" value="1"/>
</dbReference>
<organism evidence="12 13">
    <name type="scientific">Thermococcus pacificus</name>
    <dbReference type="NCBI Taxonomy" id="71998"/>
    <lineage>
        <taxon>Archaea</taxon>
        <taxon>Methanobacteriati</taxon>
        <taxon>Methanobacteriota</taxon>
        <taxon>Thermococci</taxon>
        <taxon>Thermococcales</taxon>
        <taxon>Thermococcaceae</taxon>
        <taxon>Thermococcus</taxon>
    </lineage>
</organism>
<dbReference type="OrthoDB" id="46105at2157"/>
<name>A0A218P7Y5_9EURY</name>
<dbReference type="EMBL" id="CP015102">
    <property type="protein sequence ID" value="ASJ06889.1"/>
    <property type="molecule type" value="Genomic_DNA"/>
</dbReference>
<dbReference type="GO" id="GO:0009236">
    <property type="term" value="P:cobalamin biosynthetic process"/>
    <property type="evidence" value="ECO:0007669"/>
    <property type="project" value="UniProtKB-UniRule"/>
</dbReference>
<keyword evidence="10 11" id="KW-0472">Membrane</keyword>
<dbReference type="GO" id="GO:0048472">
    <property type="term" value="F:threonine-phosphate decarboxylase activity"/>
    <property type="evidence" value="ECO:0007669"/>
    <property type="project" value="InterPro"/>
</dbReference>
<comment type="pathway">
    <text evidence="3 11">Cofactor biosynthesis; adenosylcobalamin biosynthesis.</text>
</comment>
<dbReference type="GO" id="GO:0015420">
    <property type="term" value="F:ABC-type vitamin B12 transporter activity"/>
    <property type="evidence" value="ECO:0007669"/>
    <property type="project" value="UniProtKB-UniRule"/>
</dbReference>
<evidence type="ECO:0000256" key="11">
    <source>
        <dbReference type="HAMAP-Rule" id="MF_00024"/>
    </source>
</evidence>
<dbReference type="KEGG" id="tpaf:A3L08_05900"/>
<evidence type="ECO:0000313" key="13">
    <source>
        <dbReference type="Proteomes" id="UP000197418"/>
    </source>
</evidence>
<accession>A0A218P7Y5</accession>
<comment type="similarity">
    <text evidence="4 11">Belongs to the CobD/CbiB family.</text>
</comment>
<dbReference type="PANTHER" id="PTHR34308">
    <property type="entry name" value="COBALAMIN BIOSYNTHESIS PROTEIN CBIB"/>
    <property type="match status" value="1"/>
</dbReference>
<keyword evidence="6 11" id="KW-1003">Cell membrane</keyword>